<dbReference type="EMBL" id="JAPVEB010000004">
    <property type="protein sequence ID" value="KAJ5264876.1"/>
    <property type="molecule type" value="Genomic_DNA"/>
</dbReference>
<evidence type="ECO:0000313" key="3">
    <source>
        <dbReference type="Proteomes" id="UP001220256"/>
    </source>
</evidence>
<comment type="caution">
    <text evidence="2">The sequence shown here is derived from an EMBL/GenBank/DDBJ whole genome shotgun (WGS) entry which is preliminary data.</text>
</comment>
<sequence length="148" mass="16565">STVKYITENTGFRKRGLGKLSEYTHERPIFSRSRLSICRKEAEGILNRRKFPDDGETNPNAESILNDSGSGPVDPIGCFPHYKSCSIAAFLNIRFPCQRPSESCTMTSRSASLPVVLLRPYIRRLIVTAQVSLDVMRIFFLAGIGRPV</sequence>
<protein>
    <submittedName>
        <fullName evidence="2">Uncharacterized protein</fullName>
    </submittedName>
</protein>
<feature type="non-terminal residue" evidence="2">
    <location>
        <position position="1"/>
    </location>
</feature>
<reference evidence="2 3" key="1">
    <citation type="journal article" date="2023" name="IMA Fungus">
        <title>Comparative genomic study of the Penicillium genus elucidates a diverse pangenome and 15 lateral gene transfer events.</title>
        <authorList>
            <person name="Petersen C."/>
            <person name="Sorensen T."/>
            <person name="Nielsen M.R."/>
            <person name="Sondergaard T.E."/>
            <person name="Sorensen J.L."/>
            <person name="Fitzpatrick D.A."/>
            <person name="Frisvad J.C."/>
            <person name="Nielsen K.L."/>
        </authorList>
    </citation>
    <scope>NUCLEOTIDE SEQUENCE [LARGE SCALE GENOMIC DNA]</scope>
    <source>
        <strain evidence="2 3">IBT 3361</strain>
    </source>
</reference>
<dbReference type="Proteomes" id="UP001220256">
    <property type="component" value="Unassembled WGS sequence"/>
</dbReference>
<organism evidence="2 3">
    <name type="scientific">Penicillium chrysogenum</name>
    <name type="common">Penicillium notatum</name>
    <dbReference type="NCBI Taxonomy" id="5076"/>
    <lineage>
        <taxon>Eukaryota</taxon>
        <taxon>Fungi</taxon>
        <taxon>Dikarya</taxon>
        <taxon>Ascomycota</taxon>
        <taxon>Pezizomycotina</taxon>
        <taxon>Eurotiomycetes</taxon>
        <taxon>Eurotiomycetidae</taxon>
        <taxon>Eurotiales</taxon>
        <taxon>Aspergillaceae</taxon>
        <taxon>Penicillium</taxon>
        <taxon>Penicillium chrysogenum species complex</taxon>
    </lineage>
</organism>
<name>A0ABQ8WE29_PENCH</name>
<feature type="compositionally biased region" description="Polar residues" evidence="1">
    <location>
        <begin position="57"/>
        <end position="68"/>
    </location>
</feature>
<proteinExistence type="predicted"/>
<evidence type="ECO:0000313" key="2">
    <source>
        <dbReference type="EMBL" id="KAJ5264876.1"/>
    </source>
</evidence>
<accession>A0ABQ8WE29</accession>
<evidence type="ECO:0000256" key="1">
    <source>
        <dbReference type="SAM" id="MobiDB-lite"/>
    </source>
</evidence>
<feature type="region of interest" description="Disordered" evidence="1">
    <location>
        <begin position="49"/>
        <end position="68"/>
    </location>
</feature>
<keyword evidence="3" id="KW-1185">Reference proteome</keyword>
<gene>
    <name evidence="2" type="ORF">N7505_007669</name>
</gene>